<dbReference type="RefSeq" id="WP_203982475.1">
    <property type="nucleotide sequence ID" value="NZ_BOOU01000012.1"/>
</dbReference>
<feature type="compositionally biased region" description="Polar residues" evidence="1">
    <location>
        <begin position="31"/>
        <end position="49"/>
    </location>
</feature>
<dbReference type="AlphaFoldDB" id="A0A919R2E3"/>
<sequence>MPVHPRRRGIRPLAHLMAVTALLSVTAGTAEHSTGSGVDTPATGSTRRLATSVDATRPLSERDKDVLHEAEQLLTQSCMSERGFRTWVVPRVPIPEDRDFPYVVDDVLWARAHGYGSEMAGRRDQYRRSDPNRRYFEGLSPQEKGRAADALHGRRGGRQLRVTVPSGLTFARLTDGCTAQAQQELYRDLPRWFRASTITDALAETNRAEVFTEKEFKESVKDWSACMTERGFSYATPAESRRRFDTPAGPAARRAEIRTAVAEAGCAASSGLADTAHRLAQRYDDHLRARYAGEFATRQRLEQAALPRAQAIVTAG</sequence>
<dbReference type="EMBL" id="BOOU01000012">
    <property type="protein sequence ID" value="GII75830.1"/>
    <property type="molecule type" value="Genomic_DNA"/>
</dbReference>
<feature type="chain" id="PRO_5038800045" description="Secreted protein" evidence="2">
    <location>
        <begin position="28"/>
        <end position="316"/>
    </location>
</feature>
<evidence type="ECO:0000313" key="4">
    <source>
        <dbReference type="Proteomes" id="UP000655287"/>
    </source>
</evidence>
<evidence type="ECO:0000313" key="3">
    <source>
        <dbReference type="EMBL" id="GII75830.1"/>
    </source>
</evidence>
<reference evidence="3" key="1">
    <citation type="submission" date="2021-01" db="EMBL/GenBank/DDBJ databases">
        <title>Whole genome shotgun sequence of Sphaerisporangium rufum NBRC 109079.</title>
        <authorList>
            <person name="Komaki H."/>
            <person name="Tamura T."/>
        </authorList>
    </citation>
    <scope>NUCLEOTIDE SEQUENCE</scope>
    <source>
        <strain evidence="3">NBRC 109079</strain>
    </source>
</reference>
<accession>A0A919R2E3</accession>
<keyword evidence="2" id="KW-0732">Signal</keyword>
<dbReference type="Proteomes" id="UP000655287">
    <property type="component" value="Unassembled WGS sequence"/>
</dbReference>
<evidence type="ECO:0000256" key="2">
    <source>
        <dbReference type="SAM" id="SignalP"/>
    </source>
</evidence>
<proteinExistence type="predicted"/>
<gene>
    <name evidence="3" type="ORF">Sru01_08120</name>
</gene>
<evidence type="ECO:0000256" key="1">
    <source>
        <dbReference type="SAM" id="MobiDB-lite"/>
    </source>
</evidence>
<comment type="caution">
    <text evidence="3">The sequence shown here is derived from an EMBL/GenBank/DDBJ whole genome shotgun (WGS) entry which is preliminary data.</text>
</comment>
<name>A0A919R2E3_9ACTN</name>
<keyword evidence="4" id="KW-1185">Reference proteome</keyword>
<feature type="region of interest" description="Disordered" evidence="1">
    <location>
        <begin position="28"/>
        <end position="63"/>
    </location>
</feature>
<organism evidence="3 4">
    <name type="scientific">Sphaerisporangium rufum</name>
    <dbReference type="NCBI Taxonomy" id="1381558"/>
    <lineage>
        <taxon>Bacteria</taxon>
        <taxon>Bacillati</taxon>
        <taxon>Actinomycetota</taxon>
        <taxon>Actinomycetes</taxon>
        <taxon>Streptosporangiales</taxon>
        <taxon>Streptosporangiaceae</taxon>
        <taxon>Sphaerisporangium</taxon>
    </lineage>
</organism>
<feature type="signal peptide" evidence="2">
    <location>
        <begin position="1"/>
        <end position="27"/>
    </location>
</feature>
<evidence type="ECO:0008006" key="5">
    <source>
        <dbReference type="Google" id="ProtNLM"/>
    </source>
</evidence>
<protein>
    <recommendedName>
        <fullName evidence="5">Secreted protein</fullName>
    </recommendedName>
</protein>